<organism evidence="12 13">
    <name type="scientific">Venustampulla echinocandica</name>
    <dbReference type="NCBI Taxonomy" id="2656787"/>
    <lineage>
        <taxon>Eukaryota</taxon>
        <taxon>Fungi</taxon>
        <taxon>Dikarya</taxon>
        <taxon>Ascomycota</taxon>
        <taxon>Pezizomycotina</taxon>
        <taxon>Leotiomycetes</taxon>
        <taxon>Helotiales</taxon>
        <taxon>Pleuroascaceae</taxon>
        <taxon>Venustampulla</taxon>
    </lineage>
</organism>
<keyword evidence="8 10" id="KW-0326">Glycosidase</keyword>
<dbReference type="Pfam" id="PF00295">
    <property type="entry name" value="Glyco_hydro_28"/>
    <property type="match status" value="1"/>
</dbReference>
<dbReference type="AlphaFoldDB" id="A0A370TGU9"/>
<dbReference type="RefSeq" id="XP_031867410.1">
    <property type="nucleotide sequence ID" value="XM_032016179.1"/>
</dbReference>
<dbReference type="GO" id="GO:0004650">
    <property type="term" value="F:polygalacturonase activity"/>
    <property type="evidence" value="ECO:0007669"/>
    <property type="project" value="InterPro"/>
</dbReference>
<dbReference type="GO" id="GO:0045490">
    <property type="term" value="P:pectin catabolic process"/>
    <property type="evidence" value="ECO:0007669"/>
    <property type="project" value="UniProtKB-ARBA"/>
</dbReference>
<dbReference type="GO" id="GO:0071555">
    <property type="term" value="P:cell wall organization"/>
    <property type="evidence" value="ECO:0007669"/>
    <property type="project" value="UniProtKB-KW"/>
</dbReference>
<keyword evidence="3" id="KW-0964">Secreted</keyword>
<reference evidence="12 13" key="1">
    <citation type="journal article" date="2018" name="IMA Fungus">
        <title>IMA Genome-F 9: Draft genome sequence of Annulohypoxylon stygium, Aspergillus mulundensis, Berkeleyomyces basicola (syn. Thielaviopsis basicola), Ceratocystis smalleyi, two Cercospora beticola strains, Coleophoma cylindrospora, Fusarium fracticaudum, Phialophora cf. hyalina, and Morchella septimelata.</title>
        <authorList>
            <person name="Wingfield B.D."/>
            <person name="Bills G.F."/>
            <person name="Dong Y."/>
            <person name="Huang W."/>
            <person name="Nel W.J."/>
            <person name="Swalarsk-Parry B.S."/>
            <person name="Vaghefi N."/>
            <person name="Wilken P.M."/>
            <person name="An Z."/>
            <person name="de Beer Z.W."/>
            <person name="De Vos L."/>
            <person name="Chen L."/>
            <person name="Duong T.A."/>
            <person name="Gao Y."/>
            <person name="Hammerbacher A."/>
            <person name="Kikkert J.R."/>
            <person name="Li Y."/>
            <person name="Li H."/>
            <person name="Li K."/>
            <person name="Li Q."/>
            <person name="Liu X."/>
            <person name="Ma X."/>
            <person name="Naidoo K."/>
            <person name="Pethybridge S.J."/>
            <person name="Sun J."/>
            <person name="Steenkamp E.T."/>
            <person name="van der Nest M.A."/>
            <person name="van Wyk S."/>
            <person name="Wingfield M.J."/>
            <person name="Xiong C."/>
            <person name="Yue Q."/>
            <person name="Zhang X."/>
        </authorList>
    </citation>
    <scope>NUCLEOTIDE SEQUENCE [LARGE SCALE GENOMIC DNA]</scope>
    <source>
        <strain evidence="12 13">BP 5553</strain>
    </source>
</reference>
<dbReference type="SUPFAM" id="SSF51126">
    <property type="entry name" value="Pectin lyase-like"/>
    <property type="match status" value="1"/>
</dbReference>
<dbReference type="InterPro" id="IPR000743">
    <property type="entry name" value="Glyco_hydro_28"/>
</dbReference>
<dbReference type="GO" id="GO:0005576">
    <property type="term" value="C:extracellular region"/>
    <property type="evidence" value="ECO:0007669"/>
    <property type="project" value="UniProtKB-SubCell"/>
</dbReference>
<dbReference type="OrthoDB" id="187139at2759"/>
<keyword evidence="7" id="KW-0325">Glycoprotein</keyword>
<evidence type="ECO:0000256" key="3">
    <source>
        <dbReference type="ARBA" id="ARBA00022525"/>
    </source>
</evidence>
<dbReference type="PANTHER" id="PTHR31736">
    <property type="match status" value="1"/>
</dbReference>
<dbReference type="Proteomes" id="UP000254866">
    <property type="component" value="Unassembled WGS sequence"/>
</dbReference>
<evidence type="ECO:0000256" key="10">
    <source>
        <dbReference type="RuleBase" id="RU361169"/>
    </source>
</evidence>
<evidence type="ECO:0000256" key="9">
    <source>
        <dbReference type="ARBA" id="ARBA00023316"/>
    </source>
</evidence>
<evidence type="ECO:0000256" key="4">
    <source>
        <dbReference type="ARBA" id="ARBA00022729"/>
    </source>
</evidence>
<dbReference type="Gene3D" id="2.160.20.10">
    <property type="entry name" value="Single-stranded right-handed beta-helix, Pectin lyase-like"/>
    <property type="match status" value="1"/>
</dbReference>
<protein>
    <submittedName>
        <fullName evidence="12">Glycoside hydrolase family 28 protein</fullName>
    </submittedName>
</protein>
<evidence type="ECO:0000256" key="5">
    <source>
        <dbReference type="ARBA" id="ARBA00022737"/>
    </source>
</evidence>
<feature type="signal peptide" evidence="11">
    <location>
        <begin position="1"/>
        <end position="19"/>
    </location>
</feature>
<accession>A0A370TGU9</accession>
<evidence type="ECO:0000256" key="6">
    <source>
        <dbReference type="ARBA" id="ARBA00022801"/>
    </source>
</evidence>
<evidence type="ECO:0000256" key="8">
    <source>
        <dbReference type="ARBA" id="ARBA00023295"/>
    </source>
</evidence>
<evidence type="ECO:0000256" key="7">
    <source>
        <dbReference type="ARBA" id="ARBA00023180"/>
    </source>
</evidence>
<sequence>MWFTSLIPLLLLLSDNARAAMVKTGSACVVTPLSTSGSGANVDDTPQILEAFKQCGKDGSVELTEGTFYMGKVMDTLNFQNCDISIYGKLVWSTDIQYWLRNSLSVTYAGRSTAWRLGGTNITLRGYGKALFDGNGQTWYDQNRNQGNQNGRPISLTLWHATNILVDGITWRQPQFWHTFVAYSQNVTMTNLDMNATSNSQWTTVNTDGVDTWNSKDVVISNWTVTCGDDCISVKGNSTNIHASNIVCHESGGAVIGSIGSQASQPDYVENIVFENFTLTHSSNAAWIKTYPGTGYVKNVLFKDIKFTDVNQPIYISPCIYNAQNCDNSRLKISDVRWENISGTSRYNVGAGMHCSGSAPCQNLTFSGIDIKQKNGGGAVKYLCSNIANQKDMGLACTGSCPANWAQQLNGNA</sequence>
<evidence type="ECO:0000313" key="13">
    <source>
        <dbReference type="Proteomes" id="UP000254866"/>
    </source>
</evidence>
<dbReference type="SMART" id="SM00710">
    <property type="entry name" value="PbH1"/>
    <property type="match status" value="4"/>
</dbReference>
<evidence type="ECO:0000256" key="2">
    <source>
        <dbReference type="ARBA" id="ARBA00008834"/>
    </source>
</evidence>
<name>A0A370TGU9_9HELO</name>
<evidence type="ECO:0000313" key="12">
    <source>
        <dbReference type="EMBL" id="RDL34428.1"/>
    </source>
</evidence>
<keyword evidence="9" id="KW-0961">Cell wall biogenesis/degradation</keyword>
<dbReference type="GeneID" id="43600405"/>
<dbReference type="EMBL" id="NPIC01000007">
    <property type="protein sequence ID" value="RDL34428.1"/>
    <property type="molecule type" value="Genomic_DNA"/>
</dbReference>
<keyword evidence="6 10" id="KW-0378">Hydrolase</keyword>
<comment type="caution">
    <text evidence="12">The sequence shown here is derived from an EMBL/GenBank/DDBJ whole genome shotgun (WGS) entry which is preliminary data.</text>
</comment>
<dbReference type="STRING" id="2656787.A0A370TGU9"/>
<feature type="chain" id="PRO_5017050741" evidence="11">
    <location>
        <begin position="20"/>
        <end position="413"/>
    </location>
</feature>
<keyword evidence="13" id="KW-1185">Reference proteome</keyword>
<dbReference type="InterPro" id="IPR012334">
    <property type="entry name" value="Pectin_lyas_fold"/>
</dbReference>
<dbReference type="InterPro" id="IPR011050">
    <property type="entry name" value="Pectin_lyase_fold/virulence"/>
</dbReference>
<dbReference type="InterPro" id="IPR006626">
    <property type="entry name" value="PbH1"/>
</dbReference>
<evidence type="ECO:0000256" key="11">
    <source>
        <dbReference type="SAM" id="SignalP"/>
    </source>
</evidence>
<dbReference type="PANTHER" id="PTHR31736:SF8">
    <property type="entry name" value="PUTATIVE (AFU_ORTHOLOGUE AFUA_7G06410)-RELATED"/>
    <property type="match status" value="1"/>
</dbReference>
<evidence type="ECO:0000256" key="1">
    <source>
        <dbReference type="ARBA" id="ARBA00004613"/>
    </source>
</evidence>
<comment type="subcellular location">
    <subcellularLocation>
        <location evidence="1">Secreted</location>
    </subcellularLocation>
</comment>
<gene>
    <name evidence="12" type="ORF">BP5553_07556</name>
</gene>
<keyword evidence="5" id="KW-0677">Repeat</keyword>
<proteinExistence type="inferred from homology"/>
<keyword evidence="4 11" id="KW-0732">Signal</keyword>
<comment type="similarity">
    <text evidence="2 10">Belongs to the glycosyl hydrolase 28 family.</text>
</comment>